<reference evidence="1" key="1">
    <citation type="submission" date="2021-05" db="EMBL/GenBank/DDBJ databases">
        <authorList>
            <person name="Scholz U."/>
            <person name="Mascher M."/>
            <person name="Fiebig A."/>
        </authorList>
    </citation>
    <scope>NUCLEOTIDE SEQUENCE [LARGE SCALE GENOMIC DNA]</scope>
</reference>
<protein>
    <submittedName>
        <fullName evidence="1">Uncharacterized protein</fullName>
    </submittedName>
</protein>
<accession>A0ACD5V6B0</accession>
<reference evidence="1" key="2">
    <citation type="submission" date="2025-09" db="UniProtKB">
        <authorList>
            <consortium name="EnsemblPlants"/>
        </authorList>
    </citation>
    <scope>IDENTIFICATION</scope>
</reference>
<proteinExistence type="predicted"/>
<keyword evidence="2" id="KW-1185">Reference proteome</keyword>
<dbReference type="EnsemblPlants" id="AVESA.00010b.r2.2DG0374430.1">
    <property type="protein sequence ID" value="AVESA.00010b.r2.2DG0374430.1.CDS"/>
    <property type="gene ID" value="AVESA.00010b.r2.2DG0374430"/>
</dbReference>
<dbReference type="Proteomes" id="UP001732700">
    <property type="component" value="Chromosome 2D"/>
</dbReference>
<organism evidence="1 2">
    <name type="scientific">Avena sativa</name>
    <name type="common">Oat</name>
    <dbReference type="NCBI Taxonomy" id="4498"/>
    <lineage>
        <taxon>Eukaryota</taxon>
        <taxon>Viridiplantae</taxon>
        <taxon>Streptophyta</taxon>
        <taxon>Embryophyta</taxon>
        <taxon>Tracheophyta</taxon>
        <taxon>Spermatophyta</taxon>
        <taxon>Magnoliopsida</taxon>
        <taxon>Liliopsida</taxon>
        <taxon>Poales</taxon>
        <taxon>Poaceae</taxon>
        <taxon>BOP clade</taxon>
        <taxon>Pooideae</taxon>
        <taxon>Poodae</taxon>
        <taxon>Poeae</taxon>
        <taxon>Poeae Chloroplast Group 1 (Aveneae type)</taxon>
        <taxon>Aveninae</taxon>
        <taxon>Avena</taxon>
    </lineage>
</organism>
<evidence type="ECO:0000313" key="2">
    <source>
        <dbReference type="Proteomes" id="UP001732700"/>
    </source>
</evidence>
<name>A0ACD5V6B0_AVESA</name>
<evidence type="ECO:0000313" key="1">
    <source>
        <dbReference type="EnsemblPlants" id="AVESA.00010b.r2.2DG0374430.1.CDS"/>
    </source>
</evidence>
<sequence>MPPPPPPPALPDELIEEILLRLPPEDPGCLFRASLVSKPWRSRLTGSAFARLYREFHGTPPLLGFFENDETVFCWFAPLSPTSPFAPVHPDHRNLFALDSRHGLVLLNTVGPDGEPLDLVVWDPVGRRKWELPYPEFADWGTVPDSAAVLCAVDGCDHLHCHGDPFLVAYVGTDEDGAAHACLYSSEARAWSPVTSYEHPDSFLEVITSWPVALVGNALHFPCSSSPRIILRYDLFNQELSVITWPDMYKWEYNYILMRTEDGVLGCASLQESMLELWSMESGADGAVKWVLSRVVELENWIPSCTSLVTSFADGVGVFFVRTNLAVFTVELKSGRVKKVSSCEDRVIPYMSFYTPDQSGCLAPPSTMTSSSEKNVETAREKHDDRLLLHSSGEVADEKEKWVEKAEEDCKWDEGGWHEEGSVEDWEWKREKALEQFQEGSKAFKERRFGHARNCFHYVLTEEVFYCGRLSPICIMTYYKYGHALLYEAKAKIAQYQDLVEGSASRDDIGSSKASCSNVREDDTEKDLDLAWKMLHIARAIHEKCPFIPMEGVKIFRALAEVSLEREDIDYALRCWFKALANLEHLVEPDHCQIILLNLHIFLTFKSASKIDDAVARAAKVFSLYKSRMQKHINANKTLLAVKGDSASAAEVGSEISSLDNEIELLSSIFTVLVEKFEELTKEMLTTTSKPSGARNAVYAAPRASSLTSEIAGPSNSLSTTATIETPGSTGTDLETAGQANVKQIAAESSLKKLAEDSSSLVNGDSSNKSDVHPAARDGTF</sequence>